<dbReference type="Proteomes" id="UP000727407">
    <property type="component" value="Unassembled WGS sequence"/>
</dbReference>
<dbReference type="AlphaFoldDB" id="A0A8J4USN1"/>
<protein>
    <submittedName>
        <fullName evidence="2">Uncharacterized protein</fullName>
    </submittedName>
</protein>
<keyword evidence="3" id="KW-1185">Reference proteome</keyword>
<dbReference type="OrthoDB" id="8981271at2759"/>
<feature type="compositionally biased region" description="Basic and acidic residues" evidence="1">
    <location>
        <begin position="67"/>
        <end position="83"/>
    </location>
</feature>
<proteinExistence type="predicted"/>
<feature type="region of interest" description="Disordered" evidence="1">
    <location>
        <begin position="186"/>
        <end position="211"/>
    </location>
</feature>
<feature type="compositionally biased region" description="Polar residues" evidence="1">
    <location>
        <begin position="84"/>
        <end position="103"/>
    </location>
</feature>
<feature type="region of interest" description="Disordered" evidence="1">
    <location>
        <begin position="1"/>
        <end position="109"/>
    </location>
</feature>
<reference evidence="2" key="1">
    <citation type="submission" date="2020-07" db="EMBL/GenBank/DDBJ databases">
        <title>Clarias magur genome sequencing, assembly and annotation.</title>
        <authorList>
            <person name="Kushwaha B."/>
            <person name="Kumar R."/>
            <person name="Das P."/>
            <person name="Joshi C.G."/>
            <person name="Kumar D."/>
            <person name="Nagpure N.S."/>
            <person name="Pandey M."/>
            <person name="Agarwal S."/>
            <person name="Srivastava S."/>
            <person name="Singh M."/>
            <person name="Sahoo L."/>
            <person name="Jayasankar P."/>
            <person name="Meher P.K."/>
            <person name="Koringa P.G."/>
            <person name="Iquebal M.A."/>
            <person name="Das S.P."/>
            <person name="Bit A."/>
            <person name="Patnaik S."/>
            <person name="Patel N."/>
            <person name="Shah T.M."/>
            <person name="Hinsu A."/>
            <person name="Jena J.K."/>
        </authorList>
    </citation>
    <scope>NUCLEOTIDE SEQUENCE</scope>
    <source>
        <strain evidence="2">CIFAMagur01</strain>
        <tissue evidence="2">Testis</tissue>
    </source>
</reference>
<comment type="caution">
    <text evidence="2">The sequence shown here is derived from an EMBL/GenBank/DDBJ whole genome shotgun (WGS) entry which is preliminary data.</text>
</comment>
<dbReference type="EMBL" id="QNUK01000096">
    <property type="protein sequence ID" value="KAF5902165.1"/>
    <property type="molecule type" value="Genomic_DNA"/>
</dbReference>
<feature type="region of interest" description="Disordered" evidence="1">
    <location>
        <begin position="226"/>
        <end position="268"/>
    </location>
</feature>
<organism evidence="2 3">
    <name type="scientific">Clarias magur</name>
    <name type="common">Asian catfish</name>
    <name type="synonym">Macropteronotus magur</name>
    <dbReference type="NCBI Taxonomy" id="1594786"/>
    <lineage>
        <taxon>Eukaryota</taxon>
        <taxon>Metazoa</taxon>
        <taxon>Chordata</taxon>
        <taxon>Craniata</taxon>
        <taxon>Vertebrata</taxon>
        <taxon>Euteleostomi</taxon>
        <taxon>Actinopterygii</taxon>
        <taxon>Neopterygii</taxon>
        <taxon>Teleostei</taxon>
        <taxon>Ostariophysi</taxon>
        <taxon>Siluriformes</taxon>
        <taxon>Clariidae</taxon>
        <taxon>Clarias</taxon>
    </lineage>
</organism>
<gene>
    <name evidence="2" type="ORF">DAT39_008123</name>
</gene>
<evidence type="ECO:0000313" key="2">
    <source>
        <dbReference type="EMBL" id="KAF5902165.1"/>
    </source>
</evidence>
<feature type="compositionally biased region" description="Basic and acidic residues" evidence="1">
    <location>
        <begin position="41"/>
        <end position="53"/>
    </location>
</feature>
<sequence>MDERASTRPIRQIHPPRHYDEYEMGFVLPQRQLSEPITSRHGHEEELSDREEGAVNMTFPAVSRRYSLRDADDTDRAQAEKSRLSTPSSWSSVQYHLSPASQKDLQHSRDEPLNATLAEIREARPELRLLAETVRSLKRTTPPAIMHSQSKTLDSRKSDRLLAASVDHGFRPPPPCEELIPDMQADEYDDTDWPDPPPWPETGDPQPQYASNEPIVDLLDKMMGKDTRKIQDSGKSPTEGDNRMTRVRQTSEQQKNESRSRRRIHRLNRYKHHMSFSGLVSATPWH</sequence>
<evidence type="ECO:0000313" key="3">
    <source>
        <dbReference type="Proteomes" id="UP000727407"/>
    </source>
</evidence>
<feature type="compositionally biased region" description="Basic and acidic residues" evidence="1">
    <location>
        <begin position="226"/>
        <end position="244"/>
    </location>
</feature>
<evidence type="ECO:0000256" key="1">
    <source>
        <dbReference type="SAM" id="MobiDB-lite"/>
    </source>
</evidence>
<name>A0A8J4USN1_CLAMG</name>
<accession>A0A8J4USN1</accession>